<keyword evidence="1" id="KW-0472">Membrane</keyword>
<keyword evidence="1" id="KW-0812">Transmembrane</keyword>
<dbReference type="InterPro" id="IPR045749">
    <property type="entry name" value="DUF6090"/>
</dbReference>
<gene>
    <name evidence="2" type="ORF">FVF61_01045</name>
</gene>
<keyword evidence="3" id="KW-1185">Reference proteome</keyword>
<organism evidence="2 3">
    <name type="scientific">Formosa maritima</name>
    <dbReference type="NCBI Taxonomy" id="2592046"/>
    <lineage>
        <taxon>Bacteria</taxon>
        <taxon>Pseudomonadati</taxon>
        <taxon>Bacteroidota</taxon>
        <taxon>Flavobacteriia</taxon>
        <taxon>Flavobacteriales</taxon>
        <taxon>Flavobacteriaceae</taxon>
        <taxon>Formosa</taxon>
    </lineage>
</organism>
<sequence>MIKFFRRIRQNLLNEGKTTRYFKYAIGEIVLVVIGILIALQINNWNELRKTNIEEKSALDNIQRDFIKNKEILEDGINTSLLIINSGMEILNHTGKKSKPQNENILNKWLNDLFNSQPYYPQNGFLDDLLSSGKLGIFENVELRNLLSSWKPKVEVLAEKFESLNLNEDILNTYILEHGSWLNADAVSVEERVFKFPVSGFDVDNRDLLDALLFENLIENLTISADNYHTTQKETLKLLDEIIMVLEHEIINSND</sequence>
<dbReference type="RefSeq" id="WP_148452361.1">
    <property type="nucleotide sequence ID" value="NZ_VSFC01000005.1"/>
</dbReference>
<dbReference type="EMBL" id="VSFC01000005">
    <property type="protein sequence ID" value="TYA59669.1"/>
    <property type="molecule type" value="Genomic_DNA"/>
</dbReference>
<dbReference type="OrthoDB" id="821805at2"/>
<accession>A0A5D0GMZ1</accession>
<comment type="caution">
    <text evidence="2">The sequence shown here is derived from an EMBL/GenBank/DDBJ whole genome shotgun (WGS) entry which is preliminary data.</text>
</comment>
<dbReference type="AlphaFoldDB" id="A0A5D0GMZ1"/>
<dbReference type="Pfam" id="PF19578">
    <property type="entry name" value="DUF6090"/>
    <property type="match status" value="1"/>
</dbReference>
<dbReference type="Proteomes" id="UP000324550">
    <property type="component" value="Unassembled WGS sequence"/>
</dbReference>
<evidence type="ECO:0000313" key="3">
    <source>
        <dbReference type="Proteomes" id="UP000324550"/>
    </source>
</evidence>
<evidence type="ECO:0000256" key="1">
    <source>
        <dbReference type="SAM" id="Phobius"/>
    </source>
</evidence>
<evidence type="ECO:0000313" key="2">
    <source>
        <dbReference type="EMBL" id="TYA59669.1"/>
    </source>
</evidence>
<keyword evidence="1" id="KW-1133">Transmembrane helix</keyword>
<protein>
    <submittedName>
        <fullName evidence="2">Uncharacterized protein</fullName>
    </submittedName>
</protein>
<name>A0A5D0GMZ1_9FLAO</name>
<feature type="transmembrane region" description="Helical" evidence="1">
    <location>
        <begin position="21"/>
        <end position="42"/>
    </location>
</feature>
<proteinExistence type="predicted"/>
<reference evidence="2 3" key="1">
    <citation type="submission" date="2019-08" db="EMBL/GenBank/DDBJ databases">
        <title>Formosa sediminis sp. nov., isolated from marine sediment.</title>
        <authorList>
            <person name="Cao W.R."/>
        </authorList>
    </citation>
    <scope>NUCLEOTIDE SEQUENCE [LARGE SCALE GENOMIC DNA]</scope>
    <source>
        <strain evidence="2 3">1494</strain>
    </source>
</reference>